<comment type="caution">
    <text evidence="3">The sequence shown here is derived from an EMBL/GenBank/DDBJ whole genome shotgun (WGS) entry which is preliminary data.</text>
</comment>
<proteinExistence type="predicted"/>
<gene>
    <name evidence="3" type="ORF">NW762_006610</name>
</gene>
<dbReference type="AlphaFoldDB" id="A0A9W8S2R8"/>
<evidence type="ECO:0000313" key="3">
    <source>
        <dbReference type="EMBL" id="KAJ4262997.1"/>
    </source>
</evidence>
<keyword evidence="2" id="KW-0812">Transmembrane</keyword>
<sequence>MTKTIVETWQSKTLKTTTLVHTLSTTIKTVVVEAYSTSTGEVVVGGTKTETTTVEAVSETECSEVGKCCAGCSVTVQSGGVETISSTLVETFKTVEEYVSSVGGPSVSRLLPVESLSGTVAPSDSGSSTSTTSKTITETTIVASGSGSESETAGPTSIQTAGAAHMTAAVGIGAIFGLIGLLA</sequence>
<reference evidence="3" key="1">
    <citation type="submission" date="2022-09" db="EMBL/GenBank/DDBJ databases">
        <title>Fusarium specimens isolated from Avocado Roots.</title>
        <authorList>
            <person name="Stajich J."/>
            <person name="Roper C."/>
            <person name="Heimlech-Rivalta G."/>
        </authorList>
    </citation>
    <scope>NUCLEOTIDE SEQUENCE</scope>
    <source>
        <strain evidence="3">CF00136</strain>
    </source>
</reference>
<keyword evidence="4" id="KW-1185">Reference proteome</keyword>
<name>A0A9W8S2R8_9HYPO</name>
<evidence type="ECO:0000256" key="2">
    <source>
        <dbReference type="SAM" id="Phobius"/>
    </source>
</evidence>
<dbReference type="OrthoDB" id="5097448at2759"/>
<keyword evidence="2" id="KW-0472">Membrane</keyword>
<accession>A0A9W8S2R8</accession>
<protein>
    <submittedName>
        <fullName evidence="3">Uncharacterized protein</fullName>
    </submittedName>
</protein>
<feature type="compositionally biased region" description="Low complexity" evidence="1">
    <location>
        <begin position="119"/>
        <end position="157"/>
    </location>
</feature>
<evidence type="ECO:0000313" key="4">
    <source>
        <dbReference type="Proteomes" id="UP001152049"/>
    </source>
</evidence>
<dbReference type="EMBL" id="JAOQAZ010000011">
    <property type="protein sequence ID" value="KAJ4262997.1"/>
    <property type="molecule type" value="Genomic_DNA"/>
</dbReference>
<feature type="transmembrane region" description="Helical" evidence="2">
    <location>
        <begin position="162"/>
        <end position="182"/>
    </location>
</feature>
<keyword evidence="2" id="KW-1133">Transmembrane helix</keyword>
<dbReference type="Proteomes" id="UP001152049">
    <property type="component" value="Unassembled WGS sequence"/>
</dbReference>
<evidence type="ECO:0000256" key="1">
    <source>
        <dbReference type="SAM" id="MobiDB-lite"/>
    </source>
</evidence>
<organism evidence="3 4">
    <name type="scientific">Fusarium torreyae</name>
    <dbReference type="NCBI Taxonomy" id="1237075"/>
    <lineage>
        <taxon>Eukaryota</taxon>
        <taxon>Fungi</taxon>
        <taxon>Dikarya</taxon>
        <taxon>Ascomycota</taxon>
        <taxon>Pezizomycotina</taxon>
        <taxon>Sordariomycetes</taxon>
        <taxon>Hypocreomycetidae</taxon>
        <taxon>Hypocreales</taxon>
        <taxon>Nectriaceae</taxon>
        <taxon>Fusarium</taxon>
    </lineage>
</organism>
<feature type="region of interest" description="Disordered" evidence="1">
    <location>
        <begin position="118"/>
        <end position="158"/>
    </location>
</feature>